<evidence type="ECO:0000313" key="1">
    <source>
        <dbReference type="EMBL" id="KAI4347481.1"/>
    </source>
</evidence>
<gene>
    <name evidence="1" type="ORF">L6164_008292</name>
</gene>
<keyword evidence="2" id="KW-1185">Reference proteome</keyword>
<sequence length="715" mass="79022">MGKEGYWAGRSSSKKSAAAADTETPSSTGCMCAVFQFFDFHLFIHQQQASFKPNSCNIPQDYNVLKDAEAPRNSLESEKGPMASISKEENFKFPKSIRVKTSGSTKARAGTASDLSSEISNSPGAKTPTLVARLMGLDLLPDANSPSSSSCLSPANSQGNPKLHYLRHRQHILTRPRNSTDSDIGSTRSLPETPRISAARRSDVDNHRLSLQINKENVALGEVLELPRLSSYTRRKLEEPSGRSPSQYARQIVKQVKESVSRKAGLDITNTVKSREQAREELVGQLRIKKSSKVSMKVLDECSPGKQSTPSCSPRLSRFADSNKYKPSTTPAPLTPKDQNSQPLKPPPSSAVNVQPQFTRVLTKKKSQTLKEQGLKTQKPVQKCKKIANERFSPGLKKPPQTSDIIRNKKEDSFVRPPSPNRANDIKAKSKKSHPLSSNLLNTAPNLLPVKTDPSPPATKLPQSQSQESDTQESKCNSQLSSCSRQTYKQEVTCILATRDGIKEDKSAGDSTTGADAPEFQYVTGILSRTGVEKGTTVSITERLSSCHPLDPSIFYYLEQNPTSISSSTTMINAQDNIFTLNNQLVLRCNRRLLFDLVDVILMEILRPYKSWMGCDLLFCNEIEGSQLIERVYKKIRSFPCANCQALEDIEALIEEDMPKTKLQGAEALEEEGEGIVAEIENNIWETLVHETVMAYCSPVRTGRRRLATSGTLEL</sequence>
<comment type="caution">
    <text evidence="1">The sequence shown here is derived from an EMBL/GenBank/DDBJ whole genome shotgun (WGS) entry which is preliminary data.</text>
</comment>
<reference evidence="1 2" key="1">
    <citation type="journal article" date="2022" name="DNA Res.">
        <title>Chromosomal-level genome assembly of the orchid tree Bauhinia variegata (Leguminosae; Cercidoideae) supports the allotetraploid origin hypothesis of Bauhinia.</title>
        <authorList>
            <person name="Zhong Y."/>
            <person name="Chen Y."/>
            <person name="Zheng D."/>
            <person name="Pang J."/>
            <person name="Liu Y."/>
            <person name="Luo S."/>
            <person name="Meng S."/>
            <person name="Qian L."/>
            <person name="Wei D."/>
            <person name="Dai S."/>
            <person name="Zhou R."/>
        </authorList>
    </citation>
    <scope>NUCLEOTIDE SEQUENCE [LARGE SCALE GENOMIC DNA]</scope>
    <source>
        <strain evidence="1">BV-YZ2020</strain>
    </source>
</reference>
<proteinExistence type="predicted"/>
<protein>
    <submittedName>
        <fullName evidence="1">Uncharacterized protein</fullName>
    </submittedName>
</protein>
<accession>A0ACB9PGC1</accession>
<dbReference type="EMBL" id="CM039429">
    <property type="protein sequence ID" value="KAI4347481.1"/>
    <property type="molecule type" value="Genomic_DNA"/>
</dbReference>
<evidence type="ECO:0000313" key="2">
    <source>
        <dbReference type="Proteomes" id="UP000828941"/>
    </source>
</evidence>
<dbReference type="Proteomes" id="UP000828941">
    <property type="component" value="Chromosome 4"/>
</dbReference>
<name>A0ACB9PGC1_BAUVA</name>
<organism evidence="1 2">
    <name type="scientific">Bauhinia variegata</name>
    <name type="common">Purple orchid tree</name>
    <name type="synonym">Phanera variegata</name>
    <dbReference type="NCBI Taxonomy" id="167791"/>
    <lineage>
        <taxon>Eukaryota</taxon>
        <taxon>Viridiplantae</taxon>
        <taxon>Streptophyta</taxon>
        <taxon>Embryophyta</taxon>
        <taxon>Tracheophyta</taxon>
        <taxon>Spermatophyta</taxon>
        <taxon>Magnoliopsida</taxon>
        <taxon>eudicotyledons</taxon>
        <taxon>Gunneridae</taxon>
        <taxon>Pentapetalae</taxon>
        <taxon>rosids</taxon>
        <taxon>fabids</taxon>
        <taxon>Fabales</taxon>
        <taxon>Fabaceae</taxon>
        <taxon>Cercidoideae</taxon>
        <taxon>Cercideae</taxon>
        <taxon>Bauhiniinae</taxon>
        <taxon>Bauhinia</taxon>
    </lineage>
</organism>